<protein>
    <submittedName>
        <fullName evidence="1">Uncharacterized protein</fullName>
    </submittedName>
</protein>
<evidence type="ECO:0000313" key="1">
    <source>
        <dbReference type="EMBL" id="SCA55922.1"/>
    </source>
</evidence>
<gene>
    <name evidence="1" type="ORF">MTBPR1_140040</name>
</gene>
<dbReference type="Proteomes" id="UP000231658">
    <property type="component" value="Unassembled WGS sequence"/>
</dbReference>
<evidence type="ECO:0000313" key="2">
    <source>
        <dbReference type="Proteomes" id="UP000231658"/>
    </source>
</evidence>
<dbReference type="EMBL" id="FLYE01000006">
    <property type="protein sequence ID" value="SCA55922.1"/>
    <property type="molecule type" value="Genomic_DNA"/>
</dbReference>
<name>A0A1C3RFB9_9PROT</name>
<dbReference type="STRING" id="1867952.MTBPR1_140040"/>
<reference evidence="1 2" key="1">
    <citation type="submission" date="2016-07" db="EMBL/GenBank/DDBJ databases">
        <authorList>
            <person name="Lefevre C.T."/>
        </authorList>
    </citation>
    <scope>NUCLEOTIDE SEQUENCE [LARGE SCALE GENOMIC DNA]</scope>
    <source>
        <strain evidence="1">PR1</strain>
    </source>
</reference>
<dbReference type="AlphaFoldDB" id="A0A1C3RFB9"/>
<accession>A0A1C3RFB9</accession>
<sequence length="146" mass="16272">MTKLFKAIATSGNNGGTHFSKKSLEEVKQLKGKLPRNCETAGDALHNTFSLVSSRTSVFFENQDEFFECLVAVLEACDLYETVMAKAEQFTVKVEAGYQAAPLQYDFTFSFFDEDNEDEAVEVLPVVSFKEGSNQFKKGVRIEEAA</sequence>
<organism evidence="1 2">
    <name type="scientific">Candidatus Terasakiella magnetica</name>
    <dbReference type="NCBI Taxonomy" id="1867952"/>
    <lineage>
        <taxon>Bacteria</taxon>
        <taxon>Pseudomonadati</taxon>
        <taxon>Pseudomonadota</taxon>
        <taxon>Alphaproteobacteria</taxon>
        <taxon>Rhodospirillales</taxon>
        <taxon>Terasakiellaceae</taxon>
        <taxon>Terasakiella</taxon>
    </lineage>
</organism>
<dbReference type="RefSeq" id="WP_069186619.1">
    <property type="nucleotide sequence ID" value="NZ_FLYE01000006.1"/>
</dbReference>
<proteinExistence type="predicted"/>
<keyword evidence="2" id="KW-1185">Reference proteome</keyword>